<gene>
    <name evidence="1" type="ORF">SADUNF_Sadunf02G0034000</name>
</gene>
<dbReference type="AlphaFoldDB" id="A0A835TG10"/>
<dbReference type="EMBL" id="JADGMS010000002">
    <property type="protein sequence ID" value="KAF9686864.1"/>
    <property type="molecule type" value="Genomic_DNA"/>
</dbReference>
<accession>A0A835TG10</accession>
<proteinExistence type="predicted"/>
<reference evidence="1 2" key="1">
    <citation type="submission" date="2020-10" db="EMBL/GenBank/DDBJ databases">
        <title>Plant Genome Project.</title>
        <authorList>
            <person name="Zhang R.-G."/>
        </authorList>
    </citation>
    <scope>NUCLEOTIDE SEQUENCE [LARGE SCALE GENOMIC DNA]</scope>
    <source>
        <strain evidence="1">FAFU-HL-1</strain>
        <tissue evidence="1">Leaf</tissue>
    </source>
</reference>
<sequence>MGNRYLKRLSTTCIVAKEARHTQEVPESLNSFEDVKGVESSSKWMKVVVVSLIDSTGILVKAGKLEIKIVDFGNILGTLNVSASSIVILFRMSLAEKEDRKNVIGLVTNAKDTCGRSKGGFLEKKSQQFPNEAEGFQEKCKGRDVPVDSNLMERKVQNACALPEELFVPLSVYYLKTDITPATETSSGRDMEFFTLWKR</sequence>
<organism evidence="1 2">
    <name type="scientific">Salix dunnii</name>
    <dbReference type="NCBI Taxonomy" id="1413687"/>
    <lineage>
        <taxon>Eukaryota</taxon>
        <taxon>Viridiplantae</taxon>
        <taxon>Streptophyta</taxon>
        <taxon>Embryophyta</taxon>
        <taxon>Tracheophyta</taxon>
        <taxon>Spermatophyta</taxon>
        <taxon>Magnoliopsida</taxon>
        <taxon>eudicotyledons</taxon>
        <taxon>Gunneridae</taxon>
        <taxon>Pentapetalae</taxon>
        <taxon>rosids</taxon>
        <taxon>fabids</taxon>
        <taxon>Malpighiales</taxon>
        <taxon>Salicaceae</taxon>
        <taxon>Saliceae</taxon>
        <taxon>Salix</taxon>
    </lineage>
</organism>
<evidence type="ECO:0000313" key="2">
    <source>
        <dbReference type="Proteomes" id="UP000657918"/>
    </source>
</evidence>
<evidence type="ECO:0000313" key="1">
    <source>
        <dbReference type="EMBL" id="KAF9686864.1"/>
    </source>
</evidence>
<dbReference type="OrthoDB" id="438440at2759"/>
<dbReference type="Proteomes" id="UP000657918">
    <property type="component" value="Unassembled WGS sequence"/>
</dbReference>
<protein>
    <submittedName>
        <fullName evidence="1">Uncharacterized protein</fullName>
    </submittedName>
</protein>
<comment type="caution">
    <text evidence="1">The sequence shown here is derived from an EMBL/GenBank/DDBJ whole genome shotgun (WGS) entry which is preliminary data.</text>
</comment>
<keyword evidence="2" id="KW-1185">Reference proteome</keyword>
<name>A0A835TG10_9ROSI</name>